<reference evidence="3 4" key="1">
    <citation type="submission" date="2019-07" db="EMBL/GenBank/DDBJ databases">
        <title>De Novo Assembly of kiwifruit Actinidia rufa.</title>
        <authorList>
            <person name="Sugita-Konishi S."/>
            <person name="Sato K."/>
            <person name="Mori E."/>
            <person name="Abe Y."/>
            <person name="Kisaki G."/>
            <person name="Hamano K."/>
            <person name="Suezawa K."/>
            <person name="Otani M."/>
            <person name="Fukuda T."/>
            <person name="Manabe T."/>
            <person name="Gomi K."/>
            <person name="Tabuchi M."/>
            <person name="Akimitsu K."/>
            <person name="Kataoka I."/>
        </authorList>
    </citation>
    <scope>NUCLEOTIDE SEQUENCE [LARGE SCALE GENOMIC DNA]</scope>
    <source>
        <strain evidence="4">cv. Fuchu</strain>
    </source>
</reference>
<dbReference type="SUPFAM" id="SSF55961">
    <property type="entry name" value="Bet v1-like"/>
    <property type="match status" value="1"/>
</dbReference>
<protein>
    <recommendedName>
        <fullName evidence="2">Bet v I/Major latex protein domain-containing protein</fullName>
    </recommendedName>
</protein>
<dbReference type="GO" id="GO:0005737">
    <property type="term" value="C:cytoplasm"/>
    <property type="evidence" value="ECO:0007669"/>
    <property type="project" value="TreeGrafter"/>
</dbReference>
<gene>
    <name evidence="3" type="ORF">Acr_24g0001370</name>
</gene>
<dbReference type="GO" id="GO:0038023">
    <property type="term" value="F:signaling receptor activity"/>
    <property type="evidence" value="ECO:0007669"/>
    <property type="project" value="InterPro"/>
</dbReference>
<dbReference type="PRINTS" id="PR00634">
    <property type="entry name" value="BETALLERGEN"/>
</dbReference>
<dbReference type="OrthoDB" id="1858506at2759"/>
<dbReference type="AlphaFoldDB" id="A0A7J0GSY7"/>
<organism evidence="3 4">
    <name type="scientific">Actinidia rufa</name>
    <dbReference type="NCBI Taxonomy" id="165716"/>
    <lineage>
        <taxon>Eukaryota</taxon>
        <taxon>Viridiplantae</taxon>
        <taxon>Streptophyta</taxon>
        <taxon>Embryophyta</taxon>
        <taxon>Tracheophyta</taxon>
        <taxon>Spermatophyta</taxon>
        <taxon>Magnoliopsida</taxon>
        <taxon>eudicotyledons</taxon>
        <taxon>Gunneridae</taxon>
        <taxon>Pentapetalae</taxon>
        <taxon>asterids</taxon>
        <taxon>Ericales</taxon>
        <taxon>Actinidiaceae</taxon>
        <taxon>Actinidia</taxon>
    </lineage>
</organism>
<accession>A0A7J0GSY7</accession>
<feature type="domain" description="Bet v I/Major latex protein" evidence="2">
    <location>
        <begin position="30"/>
        <end position="128"/>
    </location>
</feature>
<dbReference type="Pfam" id="PF00407">
    <property type="entry name" value="Bet_v_1"/>
    <property type="match status" value="1"/>
</dbReference>
<dbReference type="GO" id="GO:0009738">
    <property type="term" value="P:abscisic acid-activated signaling pathway"/>
    <property type="evidence" value="ECO:0007669"/>
    <property type="project" value="InterPro"/>
</dbReference>
<evidence type="ECO:0000259" key="2">
    <source>
        <dbReference type="Pfam" id="PF00407"/>
    </source>
</evidence>
<comment type="similarity">
    <text evidence="1">Belongs to the BetVI family.</text>
</comment>
<dbReference type="GO" id="GO:0004864">
    <property type="term" value="F:protein phosphatase inhibitor activity"/>
    <property type="evidence" value="ECO:0007669"/>
    <property type="project" value="InterPro"/>
</dbReference>
<proteinExistence type="inferred from homology"/>
<dbReference type="InterPro" id="IPR024949">
    <property type="entry name" value="Bet_v_I_allergen"/>
</dbReference>
<keyword evidence="4" id="KW-1185">Reference proteome</keyword>
<dbReference type="EMBL" id="BJWL01000024">
    <property type="protein sequence ID" value="GFZ13947.1"/>
    <property type="molecule type" value="Genomic_DNA"/>
</dbReference>
<dbReference type="PANTHER" id="PTHR31213:SF55">
    <property type="entry name" value="STRESS-INDUCED PROTEIN SAM22"/>
    <property type="match status" value="1"/>
</dbReference>
<dbReference type="CDD" id="cd07816">
    <property type="entry name" value="Bet_v1-like"/>
    <property type="match status" value="1"/>
</dbReference>
<dbReference type="InterPro" id="IPR023393">
    <property type="entry name" value="START-like_dom_sf"/>
</dbReference>
<dbReference type="InterPro" id="IPR050279">
    <property type="entry name" value="Plant_def-hormone_signal"/>
</dbReference>
<sequence length="167" mass="18275">MGAIHLRYGDPLLQSLRKRCSRPLALNGDTIIPKALPHAITCVQTLEGDGGIGTIKLTTFGEGSVHKSVKHRIDGLDKENFTYSYSIIEGGALDVFESISYHIKIVATPDGGCVCKNRSIYTPKCDAQVSDEEIKAGKERRQASSKELRPTSWQIPIAKNDASKSLY</sequence>
<dbReference type="Gene3D" id="3.30.530.20">
    <property type="match status" value="1"/>
</dbReference>
<dbReference type="GO" id="GO:0006952">
    <property type="term" value="P:defense response"/>
    <property type="evidence" value="ECO:0007669"/>
    <property type="project" value="InterPro"/>
</dbReference>
<dbReference type="FunFam" id="3.30.530.20:FF:000007">
    <property type="entry name" value="Major pollen allergen Bet v 1-A"/>
    <property type="match status" value="1"/>
</dbReference>
<evidence type="ECO:0000313" key="3">
    <source>
        <dbReference type="EMBL" id="GFZ13947.1"/>
    </source>
</evidence>
<dbReference type="InterPro" id="IPR000916">
    <property type="entry name" value="Bet_v_I/MLP"/>
</dbReference>
<comment type="caution">
    <text evidence="3">The sequence shown here is derived from an EMBL/GenBank/DDBJ whole genome shotgun (WGS) entry which is preliminary data.</text>
</comment>
<evidence type="ECO:0000313" key="4">
    <source>
        <dbReference type="Proteomes" id="UP000585474"/>
    </source>
</evidence>
<dbReference type="PANTHER" id="PTHR31213">
    <property type="entry name" value="OS08G0374000 PROTEIN-RELATED"/>
    <property type="match status" value="1"/>
</dbReference>
<dbReference type="GO" id="GO:0005634">
    <property type="term" value="C:nucleus"/>
    <property type="evidence" value="ECO:0007669"/>
    <property type="project" value="TreeGrafter"/>
</dbReference>
<name>A0A7J0GSY7_9ERIC</name>
<dbReference type="Proteomes" id="UP000585474">
    <property type="component" value="Unassembled WGS sequence"/>
</dbReference>
<evidence type="ECO:0000256" key="1">
    <source>
        <dbReference type="ARBA" id="ARBA00009744"/>
    </source>
</evidence>
<dbReference type="GO" id="GO:0010427">
    <property type="term" value="F:abscisic acid binding"/>
    <property type="evidence" value="ECO:0007669"/>
    <property type="project" value="InterPro"/>
</dbReference>